<dbReference type="GO" id="GO:0005634">
    <property type="term" value="C:nucleus"/>
    <property type="evidence" value="ECO:0007669"/>
    <property type="project" value="TreeGrafter"/>
</dbReference>
<gene>
    <name evidence="4" type="ORF">D9613_007723</name>
</gene>
<dbReference type="AlphaFoldDB" id="A0A8H4QNY9"/>
<feature type="region of interest" description="Disordered" evidence="3">
    <location>
        <begin position="82"/>
        <end position="103"/>
    </location>
</feature>
<feature type="compositionally biased region" description="Pro residues" evidence="3">
    <location>
        <begin position="91"/>
        <end position="103"/>
    </location>
</feature>
<dbReference type="GO" id="GO:0005829">
    <property type="term" value="C:cytosol"/>
    <property type="evidence" value="ECO:0007669"/>
    <property type="project" value="TreeGrafter"/>
</dbReference>
<dbReference type="GO" id="GO:0005758">
    <property type="term" value="C:mitochondrial intermembrane space"/>
    <property type="evidence" value="ECO:0007669"/>
    <property type="project" value="TreeGrafter"/>
</dbReference>
<evidence type="ECO:0000313" key="4">
    <source>
        <dbReference type="EMBL" id="KAF4613792.1"/>
    </source>
</evidence>
<dbReference type="PANTHER" id="PTHR46403">
    <property type="entry name" value="TP53-REGULATED INHIBITOR OF APOPTOSIS 1"/>
    <property type="match status" value="1"/>
</dbReference>
<dbReference type="PANTHER" id="PTHR46403:SF1">
    <property type="entry name" value="TP53-REGULATED INHIBITOR OF APOPTOSIS 1"/>
    <property type="match status" value="1"/>
</dbReference>
<keyword evidence="2" id="KW-1015">Disulfide bond</keyword>
<dbReference type="OrthoDB" id="19091at2759"/>
<evidence type="ECO:0000256" key="2">
    <source>
        <dbReference type="ARBA" id="ARBA00023157"/>
    </source>
</evidence>
<dbReference type="Pfam" id="PF05254">
    <property type="entry name" value="UPF0203"/>
    <property type="match status" value="1"/>
</dbReference>
<keyword evidence="5" id="KW-1185">Reference proteome</keyword>
<dbReference type="GO" id="GO:0045332">
    <property type="term" value="P:phospholipid translocation"/>
    <property type="evidence" value="ECO:0007669"/>
    <property type="project" value="TreeGrafter"/>
</dbReference>
<accession>A0A8H4QNY9</accession>
<organism evidence="4 5">
    <name type="scientific">Agrocybe pediades</name>
    <dbReference type="NCBI Taxonomy" id="84607"/>
    <lineage>
        <taxon>Eukaryota</taxon>
        <taxon>Fungi</taxon>
        <taxon>Dikarya</taxon>
        <taxon>Basidiomycota</taxon>
        <taxon>Agaricomycotina</taxon>
        <taxon>Agaricomycetes</taxon>
        <taxon>Agaricomycetidae</taxon>
        <taxon>Agaricales</taxon>
        <taxon>Agaricineae</taxon>
        <taxon>Strophariaceae</taxon>
        <taxon>Agrocybe</taxon>
    </lineage>
</organism>
<comment type="caution">
    <text evidence="4">The sequence shown here is derived from an EMBL/GenBank/DDBJ whole genome shotgun (WGS) entry which is preliminary data.</text>
</comment>
<dbReference type="GO" id="GO:1990050">
    <property type="term" value="F:phosphatidic acid transfer activity"/>
    <property type="evidence" value="ECO:0007669"/>
    <property type="project" value="TreeGrafter"/>
</dbReference>
<sequence>MSQSLSEECTPLKKEYDSCFNSWFEGYLEPAIVAGSTPEKRAEHSKRKADEFDAKCGKIWRQYKACVTQAVKDKGLDKLLEQARQENPLVDPIPPPPGSNSNK</sequence>
<evidence type="ECO:0000256" key="3">
    <source>
        <dbReference type="SAM" id="MobiDB-lite"/>
    </source>
</evidence>
<comment type="similarity">
    <text evidence="1">Belongs to the TRIAP1/MDM35 family.</text>
</comment>
<name>A0A8H4QNY9_9AGAR</name>
<dbReference type="InterPro" id="IPR007918">
    <property type="entry name" value="MDM35_apoptosis"/>
</dbReference>
<protein>
    <submittedName>
        <fullName evidence="4">Uncharacterized protein</fullName>
    </submittedName>
</protein>
<dbReference type="EMBL" id="JAACJL010000045">
    <property type="protein sequence ID" value="KAF4613792.1"/>
    <property type="molecule type" value="Genomic_DNA"/>
</dbReference>
<evidence type="ECO:0000313" key="5">
    <source>
        <dbReference type="Proteomes" id="UP000521872"/>
    </source>
</evidence>
<reference evidence="4 5" key="1">
    <citation type="submission" date="2019-12" db="EMBL/GenBank/DDBJ databases">
        <authorList>
            <person name="Floudas D."/>
            <person name="Bentzer J."/>
            <person name="Ahren D."/>
            <person name="Johansson T."/>
            <person name="Persson P."/>
            <person name="Tunlid A."/>
        </authorList>
    </citation>
    <scope>NUCLEOTIDE SEQUENCE [LARGE SCALE GENOMIC DNA]</scope>
    <source>
        <strain evidence="4 5">CBS 102.39</strain>
    </source>
</reference>
<dbReference type="Proteomes" id="UP000521872">
    <property type="component" value="Unassembled WGS sequence"/>
</dbReference>
<proteinExistence type="inferred from homology"/>
<evidence type="ECO:0000256" key="1">
    <source>
        <dbReference type="ARBA" id="ARBA00006196"/>
    </source>
</evidence>